<sequence>MKRKNWSIFFIGMLAMCTIAGCSGNELNGSNEPEVYPGHPEDAVYMNVNIQLPVGGKNTRSSTDSDSDDDYGTSTDGTEVGKDYENKVNGVLIVLADASNNFIAAGEHNSLPVVREGIVNTTQKINKSALAAYYGNGTLGTGKDQVNLYVFCNPTMELKTIFEKSGADSEWIDEIATLEEEPDGSVKGAAVWGGNDHKAGFLMATASSKDIKKYIPKNFTDWDNFTNEKNAFDFSGKNTLSNGTEIGNIGNIHVERVVARFDFKDGSPSKDQTYVIAEKDDKPTLKVKLNKMALINMSKHFYYLRRVSDNGLADNVEICGTEYDSGQNWNFVVDTDAEQKNGAIDASYPFADYFNFCLGHQENNTWSIDETARDQWYTSLIKDVIDNQNEEDNDDEWNSDHTRNGYRIWRYVTENTIPGINNQENGISTGIVFKGKIQATTDAPQSLQDAINGATGDSDADAILYAYSNQLYVSWKEVRKAALDATANEEFKKAVFGTPKNTPSETVYSDDAGSPDYMWNIWYNEKDHKDAAALSAFKEVATNNEHQFTLYQSSRDENDGAGYYCYYFYWNRHNDNGNNGVMGPMEFAVVRNNVYKLSVVDINRLGHPRLSENDPDPVDPGTPDEKGDIYLKLSVEVLPWVVRINDIEF</sequence>
<dbReference type="Gene3D" id="2.60.40.2580">
    <property type="match status" value="1"/>
</dbReference>
<dbReference type="InterPro" id="IPR047786">
    <property type="entry name" value="Mfa1_fim"/>
</dbReference>
<evidence type="ECO:0000313" key="4">
    <source>
        <dbReference type="EMBL" id="CUN80209.1"/>
    </source>
</evidence>
<reference evidence="4 5" key="1">
    <citation type="submission" date="2015-09" db="EMBL/GenBank/DDBJ databases">
        <authorList>
            <consortium name="Pathogen Informatics"/>
        </authorList>
    </citation>
    <scope>NUCLEOTIDE SEQUENCE [LARGE SCALE GENOMIC DNA]</scope>
    <source>
        <strain evidence="4 5">2789STDY5608791</strain>
    </source>
</reference>
<dbReference type="Gene3D" id="2.60.40.3690">
    <property type="match status" value="2"/>
</dbReference>
<dbReference type="NCBIfam" id="NF038041">
    <property type="entry name" value="fim_Mfa1_fam"/>
    <property type="match status" value="1"/>
</dbReference>
<dbReference type="InterPro" id="IPR029140">
    <property type="entry name" value="Mfa1_C"/>
</dbReference>
<gene>
    <name evidence="4" type="ORF">ERS417307_00608</name>
</gene>
<protein>
    <submittedName>
        <fullName evidence="4">Putative exported lipoprotein</fullName>
    </submittedName>
</protein>
<keyword evidence="4" id="KW-0449">Lipoprotein</keyword>
<dbReference type="RefSeq" id="WP_057087152.1">
    <property type="nucleotide sequence ID" value="NZ_CYZF01000002.1"/>
</dbReference>
<feature type="signal peptide" evidence="2">
    <location>
        <begin position="1"/>
        <end position="20"/>
    </location>
</feature>
<evidence type="ECO:0000313" key="5">
    <source>
        <dbReference type="Proteomes" id="UP000095419"/>
    </source>
</evidence>
<dbReference type="AlphaFoldDB" id="A0A173ZX38"/>
<feature type="chain" id="PRO_5008017223" evidence="2">
    <location>
        <begin position="21"/>
        <end position="649"/>
    </location>
</feature>
<dbReference type="PROSITE" id="PS51257">
    <property type="entry name" value="PROKAR_LIPOPROTEIN"/>
    <property type="match status" value="1"/>
</dbReference>
<proteinExistence type="predicted"/>
<evidence type="ECO:0000256" key="1">
    <source>
        <dbReference type="SAM" id="MobiDB-lite"/>
    </source>
</evidence>
<accession>A0A173ZX38</accession>
<dbReference type="Proteomes" id="UP000095419">
    <property type="component" value="Unassembled WGS sequence"/>
</dbReference>
<feature type="region of interest" description="Disordered" evidence="1">
    <location>
        <begin position="55"/>
        <end position="82"/>
    </location>
</feature>
<name>A0A173ZX38_BACUN</name>
<organism evidence="4 5">
    <name type="scientific">Bacteroides uniformis</name>
    <dbReference type="NCBI Taxonomy" id="820"/>
    <lineage>
        <taxon>Bacteria</taxon>
        <taxon>Pseudomonadati</taxon>
        <taxon>Bacteroidota</taxon>
        <taxon>Bacteroidia</taxon>
        <taxon>Bacteroidales</taxon>
        <taxon>Bacteroidaceae</taxon>
        <taxon>Bacteroides</taxon>
    </lineage>
</organism>
<dbReference type="Pfam" id="PF15495">
    <property type="entry name" value="Fimbrillin_C"/>
    <property type="match status" value="1"/>
</dbReference>
<keyword evidence="2" id="KW-0732">Signal</keyword>
<dbReference type="EMBL" id="CYZF01000002">
    <property type="protein sequence ID" value="CUN80209.1"/>
    <property type="molecule type" value="Genomic_DNA"/>
</dbReference>
<dbReference type="GO" id="GO:0009418">
    <property type="term" value="C:pilus shaft"/>
    <property type="evidence" value="ECO:0007669"/>
    <property type="project" value="InterPro"/>
</dbReference>
<evidence type="ECO:0000259" key="3">
    <source>
        <dbReference type="Pfam" id="PF15495"/>
    </source>
</evidence>
<evidence type="ECO:0000256" key="2">
    <source>
        <dbReference type="SAM" id="SignalP"/>
    </source>
</evidence>
<feature type="domain" description="Minor fimbrium subunit Mfa1 C-terminal" evidence="3">
    <location>
        <begin position="565"/>
        <end position="645"/>
    </location>
</feature>